<name>E4XDW1_OIKDI</name>
<keyword evidence="2" id="KW-1185">Reference proteome</keyword>
<evidence type="ECO:0000313" key="1">
    <source>
        <dbReference type="EMBL" id="CBY19350.1"/>
    </source>
</evidence>
<sequence length="331" mass="36364">MPVSLFRDALATFQLECSWTSAKLELSEDISLFDKSITPEQLSDENVFLYKNNVKKYFLRYACVFCILHNFGPDRAGPGRGPLFWSGPGRAGAGQKFCNISIPDVNDNTNENCRFSSLSHSWDFKECAKNGRNLIIFDHNHEIFSSPKVLFEVECLTSIASGSVQVDNPFRHADENFGIPDVGNVADKSNEDEEDLETVPTLSAFTPLTVPLKFTYTNGGMEVAQANGKLLVDDQVTVSLNLEGFPDGVGGALNKCDIMLGGRKTTIFEGGCAMVHGVEVNSLDSFNFALPFCGDFSSKFINLSCTGSFFTDNTCENEPRVCLNSQKLISC</sequence>
<dbReference type="Proteomes" id="UP000001307">
    <property type="component" value="Unassembled WGS sequence"/>
</dbReference>
<reference evidence="1" key="1">
    <citation type="journal article" date="2010" name="Science">
        <title>Plasticity of animal genome architecture unmasked by rapid evolution of a pelagic tunicate.</title>
        <authorList>
            <person name="Denoeud F."/>
            <person name="Henriet S."/>
            <person name="Mungpakdee S."/>
            <person name="Aury J.M."/>
            <person name="Da Silva C."/>
            <person name="Brinkmann H."/>
            <person name="Mikhaleva J."/>
            <person name="Olsen L.C."/>
            <person name="Jubin C."/>
            <person name="Canestro C."/>
            <person name="Bouquet J.M."/>
            <person name="Danks G."/>
            <person name="Poulain J."/>
            <person name="Campsteijn C."/>
            <person name="Adamski M."/>
            <person name="Cross I."/>
            <person name="Yadetie F."/>
            <person name="Muffato M."/>
            <person name="Louis A."/>
            <person name="Butcher S."/>
            <person name="Tsagkogeorga G."/>
            <person name="Konrad A."/>
            <person name="Singh S."/>
            <person name="Jensen M.F."/>
            <person name="Cong E.H."/>
            <person name="Eikeseth-Otteraa H."/>
            <person name="Noel B."/>
            <person name="Anthouard V."/>
            <person name="Porcel B.M."/>
            <person name="Kachouri-Lafond R."/>
            <person name="Nishino A."/>
            <person name="Ugolini M."/>
            <person name="Chourrout P."/>
            <person name="Nishida H."/>
            <person name="Aasland R."/>
            <person name="Huzurbazar S."/>
            <person name="Westhof E."/>
            <person name="Delsuc F."/>
            <person name="Lehrach H."/>
            <person name="Reinhardt R."/>
            <person name="Weissenbach J."/>
            <person name="Roy S.W."/>
            <person name="Artiguenave F."/>
            <person name="Postlethwait J.H."/>
            <person name="Manak J.R."/>
            <person name="Thompson E.M."/>
            <person name="Jaillon O."/>
            <person name="Du Pasquier L."/>
            <person name="Boudinot P."/>
            <person name="Liberles D.A."/>
            <person name="Volff J.N."/>
            <person name="Philippe H."/>
            <person name="Lenhard B."/>
            <person name="Roest Crollius H."/>
            <person name="Wincker P."/>
            <person name="Chourrout D."/>
        </authorList>
    </citation>
    <scope>NUCLEOTIDE SEQUENCE [LARGE SCALE GENOMIC DNA]</scope>
</reference>
<evidence type="ECO:0000313" key="2">
    <source>
        <dbReference type="Proteomes" id="UP000001307"/>
    </source>
</evidence>
<proteinExistence type="predicted"/>
<dbReference type="InParanoid" id="E4XDW1"/>
<accession>E4XDW1</accession>
<gene>
    <name evidence="1" type="ORF">GSOID_T00008360001</name>
</gene>
<dbReference type="EMBL" id="FN653040">
    <property type="protein sequence ID" value="CBY19350.1"/>
    <property type="molecule type" value="Genomic_DNA"/>
</dbReference>
<dbReference type="OrthoDB" id="10373551at2759"/>
<organism evidence="1">
    <name type="scientific">Oikopleura dioica</name>
    <name type="common">Tunicate</name>
    <dbReference type="NCBI Taxonomy" id="34765"/>
    <lineage>
        <taxon>Eukaryota</taxon>
        <taxon>Metazoa</taxon>
        <taxon>Chordata</taxon>
        <taxon>Tunicata</taxon>
        <taxon>Appendicularia</taxon>
        <taxon>Copelata</taxon>
        <taxon>Oikopleuridae</taxon>
        <taxon>Oikopleura</taxon>
    </lineage>
</organism>
<dbReference type="AlphaFoldDB" id="E4XDW1"/>
<protein>
    <submittedName>
        <fullName evidence="1">Uncharacterized protein</fullName>
    </submittedName>
</protein>